<dbReference type="InterPro" id="IPR013424">
    <property type="entry name" value="Ice-binding_C"/>
</dbReference>
<dbReference type="Proteomes" id="UP000626210">
    <property type="component" value="Unassembled WGS sequence"/>
</dbReference>
<evidence type="ECO:0000259" key="2">
    <source>
        <dbReference type="Pfam" id="PF07589"/>
    </source>
</evidence>
<comment type="caution">
    <text evidence="3">The sequence shown here is derived from an EMBL/GenBank/DDBJ whole genome shotgun (WGS) entry which is preliminary data.</text>
</comment>
<reference evidence="4" key="1">
    <citation type="journal article" date="2019" name="Int. J. Syst. Evol. Microbiol.">
        <title>The Global Catalogue of Microorganisms (GCM) 10K type strain sequencing project: providing services to taxonomists for standard genome sequencing and annotation.</title>
        <authorList>
            <consortium name="The Broad Institute Genomics Platform"/>
            <consortium name="The Broad Institute Genome Sequencing Center for Infectious Disease"/>
            <person name="Wu L."/>
            <person name="Ma J."/>
        </authorList>
    </citation>
    <scope>NUCLEOTIDE SEQUENCE [LARGE SCALE GENOMIC DNA]</scope>
    <source>
        <strain evidence="4">KCTC 23314</strain>
    </source>
</reference>
<name>A0ABQ3G8V8_9BURK</name>
<feature type="chain" id="PRO_5045164995" evidence="1">
    <location>
        <begin position="27"/>
        <end position="280"/>
    </location>
</feature>
<dbReference type="NCBIfam" id="TIGR02595">
    <property type="entry name" value="PEP_CTERM"/>
    <property type="match status" value="1"/>
</dbReference>
<evidence type="ECO:0000313" key="4">
    <source>
        <dbReference type="Proteomes" id="UP000626210"/>
    </source>
</evidence>
<dbReference type="Pfam" id="PF07589">
    <property type="entry name" value="PEP-CTERM"/>
    <property type="match status" value="1"/>
</dbReference>
<dbReference type="NCBIfam" id="TIGR03370">
    <property type="entry name" value="VPLPA-CTERM"/>
    <property type="match status" value="1"/>
</dbReference>
<dbReference type="InterPro" id="IPR022472">
    <property type="entry name" value="VPLPA-CTERM"/>
</dbReference>
<proteinExistence type="predicted"/>
<protein>
    <submittedName>
        <fullName evidence="3">PEP-CTERM domain protein</fullName>
    </submittedName>
</protein>
<feature type="signal peptide" evidence="1">
    <location>
        <begin position="1"/>
        <end position="26"/>
    </location>
</feature>
<dbReference type="NCBIfam" id="NF038125">
    <property type="entry name" value="PEP_CTERM_THxN"/>
    <property type="match status" value="1"/>
</dbReference>
<dbReference type="EMBL" id="BMYK01000020">
    <property type="protein sequence ID" value="GHC95298.1"/>
    <property type="molecule type" value="Genomic_DNA"/>
</dbReference>
<evidence type="ECO:0000256" key="1">
    <source>
        <dbReference type="SAM" id="SignalP"/>
    </source>
</evidence>
<evidence type="ECO:0000313" key="3">
    <source>
        <dbReference type="EMBL" id="GHC95298.1"/>
    </source>
</evidence>
<keyword evidence="1" id="KW-0732">Signal</keyword>
<feature type="domain" description="Ice-binding protein C-terminal" evidence="2">
    <location>
        <begin position="252"/>
        <end position="274"/>
    </location>
</feature>
<accession>A0ABQ3G8V8</accession>
<keyword evidence="4" id="KW-1185">Reference proteome</keyword>
<organism evidence="3 4">
    <name type="scientific">Pseudorhodoferax aquiterrae</name>
    <dbReference type="NCBI Taxonomy" id="747304"/>
    <lineage>
        <taxon>Bacteria</taxon>
        <taxon>Pseudomonadati</taxon>
        <taxon>Pseudomonadota</taxon>
        <taxon>Betaproteobacteria</taxon>
        <taxon>Burkholderiales</taxon>
        <taxon>Comamonadaceae</taxon>
    </lineage>
</organism>
<dbReference type="RefSeq" id="WP_189689419.1">
    <property type="nucleotide sequence ID" value="NZ_BMYK01000020.1"/>
</dbReference>
<sequence>MNLTRFKLAHLGLAAATAFAASSASAGVLITDWTYTVKSAFVTDSATWAGSGTGGANPATPNPNTNYTTSDTLLTWGRIGGSLGAGTRSGLQINPAETNGNVQTNGALVDANTYIHYNNSNLGSNSVTLQTVQIQATLELFSASLNKYFEATYFVNFKEVPNTNVGCPSGPEVNPCSDIFVIDGSLGEAFSYDGYDYTFAFGIKDPQLLLAASPEQCVYAGAPDTCFGVSTPENATTPVTFQFGLVATPAEVPEPASIALLGAGLLGLAGIRRRQQKNKA</sequence>
<gene>
    <name evidence="3" type="ORF">GCM10007320_48140</name>
</gene>